<dbReference type="EMBL" id="BMAT01010514">
    <property type="protein sequence ID" value="GFS27411.1"/>
    <property type="molecule type" value="Genomic_DNA"/>
</dbReference>
<comment type="caution">
    <text evidence="1">The sequence shown here is derived from an EMBL/GenBank/DDBJ whole genome shotgun (WGS) entry which is preliminary data.</text>
</comment>
<organism evidence="1 2">
    <name type="scientific">Elysia marginata</name>
    <dbReference type="NCBI Taxonomy" id="1093978"/>
    <lineage>
        <taxon>Eukaryota</taxon>
        <taxon>Metazoa</taxon>
        <taxon>Spiralia</taxon>
        <taxon>Lophotrochozoa</taxon>
        <taxon>Mollusca</taxon>
        <taxon>Gastropoda</taxon>
        <taxon>Heterobranchia</taxon>
        <taxon>Euthyneura</taxon>
        <taxon>Panpulmonata</taxon>
        <taxon>Sacoglossa</taxon>
        <taxon>Placobranchoidea</taxon>
        <taxon>Plakobranchidae</taxon>
        <taxon>Elysia</taxon>
    </lineage>
</organism>
<reference evidence="1 2" key="1">
    <citation type="journal article" date="2021" name="Elife">
        <title>Chloroplast acquisition without the gene transfer in kleptoplastic sea slugs, Plakobranchus ocellatus.</title>
        <authorList>
            <person name="Maeda T."/>
            <person name="Takahashi S."/>
            <person name="Yoshida T."/>
            <person name="Shimamura S."/>
            <person name="Takaki Y."/>
            <person name="Nagai Y."/>
            <person name="Toyoda A."/>
            <person name="Suzuki Y."/>
            <person name="Arimoto A."/>
            <person name="Ishii H."/>
            <person name="Satoh N."/>
            <person name="Nishiyama T."/>
            <person name="Hasebe M."/>
            <person name="Maruyama T."/>
            <person name="Minagawa J."/>
            <person name="Obokata J."/>
            <person name="Shigenobu S."/>
        </authorList>
    </citation>
    <scope>NUCLEOTIDE SEQUENCE [LARGE SCALE GENOMIC DNA]</scope>
</reference>
<dbReference type="Proteomes" id="UP000762676">
    <property type="component" value="Unassembled WGS sequence"/>
</dbReference>
<name>A0AAV4K3I4_9GAST</name>
<dbReference type="PANTHER" id="PTHR47027:SF20">
    <property type="entry name" value="REVERSE TRANSCRIPTASE-LIKE PROTEIN WITH RNA-DIRECTED DNA POLYMERASE DOMAIN"/>
    <property type="match status" value="1"/>
</dbReference>
<evidence type="ECO:0000313" key="2">
    <source>
        <dbReference type="Proteomes" id="UP000762676"/>
    </source>
</evidence>
<gene>
    <name evidence="1" type="ORF">ElyMa_005266600</name>
</gene>
<proteinExistence type="predicted"/>
<dbReference type="PANTHER" id="PTHR47027">
    <property type="entry name" value="REVERSE TRANSCRIPTASE DOMAIN-CONTAINING PROTEIN"/>
    <property type="match status" value="1"/>
</dbReference>
<evidence type="ECO:0000313" key="1">
    <source>
        <dbReference type="EMBL" id="GFS27411.1"/>
    </source>
</evidence>
<sequence length="162" mass="18594">MARRIKGVWENSMLTTKTKTQVYQACVLSNYCTVARAGFHTPGKERRLNIFHLRCLRRVLGVPRQDNVSNKVILERARAPNVFALLTQRRLHWLGHVTRSHDSRLPKGILYKELASGSRPNGRPTFRYKDVCKQYLKTDGIASVGLKTLPRRPSRQQGRRGS</sequence>
<protein>
    <submittedName>
        <fullName evidence="1">Uncharacterized protein</fullName>
    </submittedName>
</protein>
<dbReference type="AlphaFoldDB" id="A0AAV4K3I4"/>
<accession>A0AAV4K3I4</accession>
<keyword evidence="2" id="KW-1185">Reference proteome</keyword>